<gene>
    <name evidence="1" type="ORF">PDIGIT_LOCUS42</name>
</gene>
<comment type="caution">
    <text evidence="1">The sequence shown here is derived from an EMBL/GenBank/DDBJ whole genome shotgun (WGS) entry which is preliminary data.</text>
</comment>
<protein>
    <submittedName>
        <fullName evidence="1">Uncharacterized protein</fullName>
    </submittedName>
</protein>
<proteinExistence type="predicted"/>
<evidence type="ECO:0000313" key="1">
    <source>
        <dbReference type="EMBL" id="CAI6226400.1"/>
    </source>
</evidence>
<sequence>MGTASICSPPRLRLKSYCLADKRLARPSISSWHSAIATVLGTANPCCKQT</sequence>
<accession>A0A9W4U3J1</accession>
<dbReference type="EMBL" id="CAOQHR010000001">
    <property type="protein sequence ID" value="CAI6226400.1"/>
    <property type="molecule type" value="Genomic_DNA"/>
</dbReference>
<organism evidence="1 2">
    <name type="scientific">Periconia digitata</name>
    <dbReference type="NCBI Taxonomy" id="1303443"/>
    <lineage>
        <taxon>Eukaryota</taxon>
        <taxon>Fungi</taxon>
        <taxon>Dikarya</taxon>
        <taxon>Ascomycota</taxon>
        <taxon>Pezizomycotina</taxon>
        <taxon>Dothideomycetes</taxon>
        <taxon>Pleosporomycetidae</taxon>
        <taxon>Pleosporales</taxon>
        <taxon>Massarineae</taxon>
        <taxon>Periconiaceae</taxon>
        <taxon>Periconia</taxon>
    </lineage>
</organism>
<dbReference type="AlphaFoldDB" id="A0A9W4U3J1"/>
<evidence type="ECO:0000313" key="2">
    <source>
        <dbReference type="Proteomes" id="UP001152607"/>
    </source>
</evidence>
<dbReference type="Proteomes" id="UP001152607">
    <property type="component" value="Unassembled WGS sequence"/>
</dbReference>
<reference evidence="1" key="1">
    <citation type="submission" date="2023-01" db="EMBL/GenBank/DDBJ databases">
        <authorList>
            <person name="Van Ghelder C."/>
            <person name="Rancurel C."/>
        </authorList>
    </citation>
    <scope>NUCLEOTIDE SEQUENCE</scope>
    <source>
        <strain evidence="1">CNCM I-4278</strain>
    </source>
</reference>
<name>A0A9W4U3J1_9PLEO</name>
<keyword evidence="2" id="KW-1185">Reference proteome</keyword>